<reference evidence="2 3" key="1">
    <citation type="journal article" date="2018" name="Sci. Rep.">
        <title>Genome sequence of the cauliflower mushroom Sparassis crispa (Hanabiratake) and its association with beneficial usage.</title>
        <authorList>
            <person name="Kiyama R."/>
            <person name="Furutani Y."/>
            <person name="Kawaguchi K."/>
            <person name="Nakanishi T."/>
        </authorList>
    </citation>
    <scope>NUCLEOTIDE SEQUENCE [LARGE SCALE GENOMIC DNA]</scope>
</reference>
<dbReference type="GeneID" id="38784606"/>
<evidence type="ECO:0000313" key="2">
    <source>
        <dbReference type="EMBL" id="GBE87689.1"/>
    </source>
</evidence>
<sequence>MPFKRACRMTRTTPLHQEQGSHSSSSSCDAWPRPTTTSPPPSCFHCPVRWNACHTLQEGMEEDTDNAPASSAGVSFANGGHALQEGMLDDTNDAPASSAGATFVIIAQHAAPPPPSSLTSLARLPPTTSEQRPCPARGHGE</sequence>
<comment type="caution">
    <text evidence="2">The sequence shown here is derived from an EMBL/GenBank/DDBJ whole genome shotgun (WGS) entry which is preliminary data.</text>
</comment>
<feature type="region of interest" description="Disordered" evidence="1">
    <location>
        <begin position="1"/>
        <end position="42"/>
    </location>
</feature>
<dbReference type="InParanoid" id="A0A401GZY0"/>
<accession>A0A401GZY0</accession>
<proteinExistence type="predicted"/>
<feature type="compositionally biased region" description="Low complexity" evidence="1">
    <location>
        <begin position="117"/>
        <end position="129"/>
    </location>
</feature>
<dbReference type="RefSeq" id="XP_027618602.1">
    <property type="nucleotide sequence ID" value="XM_027762801.1"/>
</dbReference>
<dbReference type="Proteomes" id="UP000287166">
    <property type="component" value="Unassembled WGS sequence"/>
</dbReference>
<gene>
    <name evidence="2" type="ORF">SCP_1103660</name>
</gene>
<protein>
    <submittedName>
        <fullName evidence="2">Uncharacterized protein</fullName>
    </submittedName>
</protein>
<name>A0A401GZY0_9APHY</name>
<feature type="compositionally biased region" description="Low complexity" evidence="1">
    <location>
        <begin position="21"/>
        <end position="36"/>
    </location>
</feature>
<dbReference type="EMBL" id="BFAD01000011">
    <property type="protein sequence ID" value="GBE87689.1"/>
    <property type="molecule type" value="Genomic_DNA"/>
</dbReference>
<evidence type="ECO:0000256" key="1">
    <source>
        <dbReference type="SAM" id="MobiDB-lite"/>
    </source>
</evidence>
<feature type="compositionally biased region" description="Polar residues" evidence="1">
    <location>
        <begin position="10"/>
        <end position="20"/>
    </location>
</feature>
<organism evidence="2 3">
    <name type="scientific">Sparassis crispa</name>
    <dbReference type="NCBI Taxonomy" id="139825"/>
    <lineage>
        <taxon>Eukaryota</taxon>
        <taxon>Fungi</taxon>
        <taxon>Dikarya</taxon>
        <taxon>Basidiomycota</taxon>
        <taxon>Agaricomycotina</taxon>
        <taxon>Agaricomycetes</taxon>
        <taxon>Polyporales</taxon>
        <taxon>Sparassidaceae</taxon>
        <taxon>Sparassis</taxon>
    </lineage>
</organism>
<keyword evidence="3" id="KW-1185">Reference proteome</keyword>
<feature type="region of interest" description="Disordered" evidence="1">
    <location>
        <begin position="110"/>
        <end position="141"/>
    </location>
</feature>
<evidence type="ECO:0000313" key="3">
    <source>
        <dbReference type="Proteomes" id="UP000287166"/>
    </source>
</evidence>
<dbReference type="AlphaFoldDB" id="A0A401GZY0"/>